<gene>
    <name evidence="6" type="ORF">EQG66_09000</name>
</gene>
<keyword evidence="7" id="KW-1185">Reference proteome</keyword>
<dbReference type="Proteomes" id="UP000290958">
    <property type="component" value="Unassembled WGS sequence"/>
</dbReference>
<feature type="transmembrane region" description="Helical" evidence="4">
    <location>
        <begin position="88"/>
        <end position="106"/>
    </location>
</feature>
<evidence type="ECO:0000313" key="6">
    <source>
        <dbReference type="EMBL" id="RXR28840.1"/>
    </source>
</evidence>
<keyword evidence="2 4" id="KW-1133">Transmembrane helix</keyword>
<dbReference type="EMBL" id="SBKP01000007">
    <property type="protein sequence ID" value="RXR28840.1"/>
    <property type="molecule type" value="Genomic_DNA"/>
</dbReference>
<dbReference type="Pfam" id="PF07690">
    <property type="entry name" value="MFS_1"/>
    <property type="match status" value="1"/>
</dbReference>
<dbReference type="PANTHER" id="PTHR11360:SF284">
    <property type="entry name" value="EG:103B4.3 PROTEIN-RELATED"/>
    <property type="match status" value="1"/>
</dbReference>
<feature type="transmembrane region" description="Helical" evidence="4">
    <location>
        <begin position="146"/>
        <end position="168"/>
    </location>
</feature>
<evidence type="ECO:0000259" key="5">
    <source>
        <dbReference type="PROSITE" id="PS50850"/>
    </source>
</evidence>
<dbReference type="SUPFAM" id="SSF103473">
    <property type="entry name" value="MFS general substrate transporter"/>
    <property type="match status" value="1"/>
</dbReference>
<comment type="caution">
    <text evidence="6">The sequence shown here is derived from an EMBL/GenBank/DDBJ whole genome shotgun (WGS) entry which is preliminary data.</text>
</comment>
<dbReference type="RefSeq" id="WP_129404258.1">
    <property type="nucleotide sequence ID" value="NZ_SBKP01000007.1"/>
</dbReference>
<dbReference type="InterPro" id="IPR011701">
    <property type="entry name" value="MFS"/>
</dbReference>
<feature type="transmembrane region" description="Helical" evidence="4">
    <location>
        <begin position="296"/>
        <end position="316"/>
    </location>
</feature>
<evidence type="ECO:0000256" key="3">
    <source>
        <dbReference type="ARBA" id="ARBA00023136"/>
    </source>
</evidence>
<dbReference type="AlphaFoldDB" id="A0A4Q1KHV9"/>
<feature type="transmembrane region" description="Helical" evidence="4">
    <location>
        <begin position="322"/>
        <end position="348"/>
    </location>
</feature>
<dbReference type="InterPro" id="IPR050327">
    <property type="entry name" value="Proton-linked_MCT"/>
</dbReference>
<feature type="transmembrane region" description="Helical" evidence="4">
    <location>
        <begin position="262"/>
        <end position="284"/>
    </location>
</feature>
<organism evidence="6 7">
    <name type="scientific">Sphingobium fluviale</name>
    <dbReference type="NCBI Taxonomy" id="2506423"/>
    <lineage>
        <taxon>Bacteria</taxon>
        <taxon>Pseudomonadati</taxon>
        <taxon>Pseudomonadota</taxon>
        <taxon>Alphaproteobacteria</taxon>
        <taxon>Sphingomonadales</taxon>
        <taxon>Sphingomonadaceae</taxon>
        <taxon>Sphingobium</taxon>
    </lineage>
</organism>
<name>A0A4Q1KHV9_9SPHN</name>
<feature type="transmembrane region" description="Helical" evidence="4">
    <location>
        <begin position="21"/>
        <end position="47"/>
    </location>
</feature>
<accession>A0A4Q1KHV9</accession>
<dbReference type="PANTHER" id="PTHR11360">
    <property type="entry name" value="MONOCARBOXYLATE TRANSPORTER"/>
    <property type="match status" value="1"/>
</dbReference>
<dbReference type="InterPro" id="IPR020846">
    <property type="entry name" value="MFS_dom"/>
</dbReference>
<evidence type="ECO:0000256" key="2">
    <source>
        <dbReference type="ARBA" id="ARBA00022989"/>
    </source>
</evidence>
<keyword evidence="1 4" id="KW-0812">Transmembrane</keyword>
<feature type="transmembrane region" description="Helical" evidence="4">
    <location>
        <begin position="232"/>
        <end position="250"/>
    </location>
</feature>
<protein>
    <submittedName>
        <fullName evidence="6">MFS transporter</fullName>
    </submittedName>
</protein>
<feature type="transmembrane region" description="Helical" evidence="4">
    <location>
        <begin position="355"/>
        <end position="382"/>
    </location>
</feature>
<dbReference type="InterPro" id="IPR036259">
    <property type="entry name" value="MFS_trans_sf"/>
</dbReference>
<feature type="transmembrane region" description="Helical" evidence="4">
    <location>
        <begin position="388"/>
        <end position="409"/>
    </location>
</feature>
<feature type="transmembrane region" description="Helical" evidence="4">
    <location>
        <begin position="180"/>
        <end position="199"/>
    </location>
</feature>
<dbReference type="PROSITE" id="PS50850">
    <property type="entry name" value="MFS"/>
    <property type="match status" value="1"/>
</dbReference>
<feature type="transmembrane region" description="Helical" evidence="4">
    <location>
        <begin position="112"/>
        <end position="134"/>
    </location>
</feature>
<keyword evidence="3 4" id="KW-0472">Membrane</keyword>
<dbReference type="Gene3D" id="1.20.1250.20">
    <property type="entry name" value="MFS general substrate transporter like domains"/>
    <property type="match status" value="2"/>
</dbReference>
<evidence type="ECO:0000256" key="1">
    <source>
        <dbReference type="ARBA" id="ARBA00022692"/>
    </source>
</evidence>
<reference evidence="7" key="1">
    <citation type="submission" date="2019-01" db="EMBL/GenBank/DDBJ databases">
        <title>Cytophagaceae bacterium strain CAR-16.</title>
        <authorList>
            <person name="Chen W.-M."/>
        </authorList>
    </citation>
    <scope>NUCLEOTIDE SEQUENCE [LARGE SCALE GENOMIC DNA]</scope>
    <source>
        <strain evidence="7">CHR27</strain>
    </source>
</reference>
<sequence length="414" mass="43308">MSTRIQEESLAEGQSEWGAGWRVLIAASVGVGIGYSLFLYTAGLFIIPMQQEFQWSRSAVTIGPIVGLLCAFLTPLGGIVIDRYGARPVAIAGLLLLGLTYVLLAATPKSAAYIYTLVIIMACVGTVTGSVIFCKSILPWFPRNSGLALGITLSGLSLVSAVATPILAKIIEGYGWRFGYLSMGALILFVGVPVIVGWLREMPNEVETKAVAGESGSLKGVSLRDAIRDRQYWLCLIAFSSAALPLGGFVSQLQPILISHAFTSSAAAAVGSVFFIAISIGRLAAGTLLDRFRPGVITAIFLAVPAVGAILLGLMVHGPDDWMVAAAAAFLIGLGHGAEADFIAFFTLKLFGMRYFSVIFGTMVVGVGTAIAIGGMAFAALFDLNGSYQIAILIGAAIFIGAALLALCLRVSRG</sequence>
<feature type="transmembrane region" description="Helical" evidence="4">
    <location>
        <begin position="59"/>
        <end position="81"/>
    </location>
</feature>
<proteinExistence type="predicted"/>
<dbReference type="OrthoDB" id="9796632at2"/>
<feature type="domain" description="Major facilitator superfamily (MFS) profile" evidence="5">
    <location>
        <begin position="22"/>
        <end position="413"/>
    </location>
</feature>
<evidence type="ECO:0000256" key="4">
    <source>
        <dbReference type="SAM" id="Phobius"/>
    </source>
</evidence>
<evidence type="ECO:0000313" key="7">
    <source>
        <dbReference type="Proteomes" id="UP000290958"/>
    </source>
</evidence>
<dbReference type="GO" id="GO:0022857">
    <property type="term" value="F:transmembrane transporter activity"/>
    <property type="evidence" value="ECO:0007669"/>
    <property type="project" value="InterPro"/>
</dbReference>